<name>A0A7X5XSE3_9SPHN</name>
<comment type="caution">
    <text evidence="5">The sequence shown here is derived from an EMBL/GenBank/DDBJ whole genome shotgun (WGS) entry which is preliminary data.</text>
</comment>
<dbReference type="PANTHER" id="PTHR47894">
    <property type="entry name" value="HTH-TYPE TRANSCRIPTIONAL REGULATOR GADX"/>
    <property type="match status" value="1"/>
</dbReference>
<evidence type="ECO:0000313" key="5">
    <source>
        <dbReference type="EMBL" id="NJB90176.1"/>
    </source>
</evidence>
<evidence type="ECO:0000256" key="2">
    <source>
        <dbReference type="ARBA" id="ARBA00023125"/>
    </source>
</evidence>
<dbReference type="SUPFAM" id="SSF46689">
    <property type="entry name" value="Homeodomain-like"/>
    <property type="match status" value="1"/>
</dbReference>
<dbReference type="PANTHER" id="PTHR47894:SF1">
    <property type="entry name" value="HTH-TYPE TRANSCRIPTIONAL REGULATOR VQSM"/>
    <property type="match status" value="1"/>
</dbReference>
<feature type="domain" description="HTH araC/xylS-type" evidence="4">
    <location>
        <begin position="223"/>
        <end position="321"/>
    </location>
</feature>
<evidence type="ECO:0000256" key="1">
    <source>
        <dbReference type="ARBA" id="ARBA00023015"/>
    </source>
</evidence>
<keyword evidence="3" id="KW-0804">Transcription</keyword>
<sequence length="335" mass="37268">MLAIVRAMHASGIDPDKVLSDIGMDPARLEGGYGRYSQEQISMLWRKAVALSDSDFALRVAAEVRPSTFHVVGYAMSCSATLSRALHRFAFYCRLISDSATATLTESGEQVTLSIFFDTGGEPPIYQTVDTVLASVLGYLRWIAGIEIKPVSVSLAHPKPRQGDGLEAFFGCPVSYGQPEDSIVFARSDLDRPILVADEELASLLDGVANRYLETRMAGRFAVRVRDALIARMPDGMVRKSDIAKSLHMTERTLLRRLKDEGTTFSDVLDRVRLQLAFQYLKRSDLVIRDIAYMLGFSDEGTFSRAFKRWTGRRPSVVAQMKADEIVEVARKLDI</sequence>
<protein>
    <submittedName>
        <fullName evidence="5">AraC-like DNA-binding protein</fullName>
    </submittedName>
</protein>
<evidence type="ECO:0000259" key="4">
    <source>
        <dbReference type="PROSITE" id="PS01124"/>
    </source>
</evidence>
<reference evidence="5 6" key="1">
    <citation type="submission" date="2020-03" db="EMBL/GenBank/DDBJ databases">
        <title>Genomic Encyclopedia of Type Strains, Phase IV (KMG-IV): sequencing the most valuable type-strain genomes for metagenomic binning, comparative biology and taxonomic classification.</title>
        <authorList>
            <person name="Goeker M."/>
        </authorList>
    </citation>
    <scope>NUCLEOTIDE SEQUENCE [LARGE SCALE GENOMIC DNA]</scope>
    <source>
        <strain evidence="5 6">DSM 25229</strain>
    </source>
</reference>
<dbReference type="Pfam" id="PF12625">
    <property type="entry name" value="Arabinose_bd"/>
    <property type="match status" value="1"/>
</dbReference>
<dbReference type="GO" id="GO:0000976">
    <property type="term" value="F:transcription cis-regulatory region binding"/>
    <property type="evidence" value="ECO:0007669"/>
    <property type="project" value="TreeGrafter"/>
</dbReference>
<dbReference type="GO" id="GO:0003700">
    <property type="term" value="F:DNA-binding transcription factor activity"/>
    <property type="evidence" value="ECO:0007669"/>
    <property type="project" value="InterPro"/>
</dbReference>
<dbReference type="InterPro" id="IPR009057">
    <property type="entry name" value="Homeodomain-like_sf"/>
</dbReference>
<evidence type="ECO:0000256" key="3">
    <source>
        <dbReference type="ARBA" id="ARBA00023163"/>
    </source>
</evidence>
<dbReference type="GO" id="GO:0005829">
    <property type="term" value="C:cytosol"/>
    <property type="evidence" value="ECO:0007669"/>
    <property type="project" value="TreeGrafter"/>
</dbReference>
<dbReference type="InterPro" id="IPR032687">
    <property type="entry name" value="AraC-type_N"/>
</dbReference>
<dbReference type="EMBL" id="JAATIT010000003">
    <property type="protein sequence ID" value="NJB90176.1"/>
    <property type="molecule type" value="Genomic_DNA"/>
</dbReference>
<accession>A0A7X5XSE3</accession>
<dbReference type="PROSITE" id="PS01124">
    <property type="entry name" value="HTH_ARAC_FAMILY_2"/>
    <property type="match status" value="1"/>
</dbReference>
<keyword evidence="1" id="KW-0805">Transcription regulation</keyword>
<dbReference type="AlphaFoldDB" id="A0A7X5XSE3"/>
<dbReference type="RefSeq" id="WP_167921654.1">
    <property type="nucleotide sequence ID" value="NZ_JAATIT010000003.1"/>
</dbReference>
<evidence type="ECO:0000313" key="6">
    <source>
        <dbReference type="Proteomes" id="UP000535078"/>
    </source>
</evidence>
<gene>
    <name evidence="5" type="ORF">GGR90_002370</name>
</gene>
<keyword evidence="2 5" id="KW-0238">DNA-binding</keyword>
<proteinExistence type="predicted"/>
<dbReference type="Pfam" id="PF12833">
    <property type="entry name" value="HTH_18"/>
    <property type="match status" value="1"/>
</dbReference>
<dbReference type="SMART" id="SM00342">
    <property type="entry name" value="HTH_ARAC"/>
    <property type="match status" value="1"/>
</dbReference>
<dbReference type="Proteomes" id="UP000535078">
    <property type="component" value="Unassembled WGS sequence"/>
</dbReference>
<keyword evidence="6" id="KW-1185">Reference proteome</keyword>
<dbReference type="InterPro" id="IPR018060">
    <property type="entry name" value="HTH_AraC"/>
</dbReference>
<dbReference type="Gene3D" id="1.10.10.60">
    <property type="entry name" value="Homeodomain-like"/>
    <property type="match status" value="1"/>
</dbReference>
<organism evidence="5 6">
    <name type="scientific">Sphingopyxis italica</name>
    <dbReference type="NCBI Taxonomy" id="1129133"/>
    <lineage>
        <taxon>Bacteria</taxon>
        <taxon>Pseudomonadati</taxon>
        <taxon>Pseudomonadota</taxon>
        <taxon>Alphaproteobacteria</taxon>
        <taxon>Sphingomonadales</taxon>
        <taxon>Sphingomonadaceae</taxon>
        <taxon>Sphingopyxis</taxon>
    </lineage>
</organism>